<evidence type="ECO:0000256" key="3">
    <source>
        <dbReference type="ARBA" id="ARBA00022679"/>
    </source>
</evidence>
<feature type="modified residue" description="N6-(pyridoxal phosphate)lysine" evidence="8 9">
    <location>
        <position position="282"/>
    </location>
</feature>
<evidence type="ECO:0000256" key="8">
    <source>
        <dbReference type="HAMAP-Rule" id="MF_00423"/>
    </source>
</evidence>
<dbReference type="GO" id="GO:0004125">
    <property type="term" value="F:L-seryl-tRNA(Sec) selenium transferase activity"/>
    <property type="evidence" value="ECO:0007669"/>
    <property type="project" value="UniProtKB-UniRule"/>
</dbReference>
<evidence type="ECO:0000256" key="6">
    <source>
        <dbReference type="ARBA" id="ARBA00023266"/>
    </source>
</evidence>
<dbReference type="KEGG" id="xap:XA3_00440"/>
<dbReference type="InterPro" id="IPR018319">
    <property type="entry name" value="SelA-like"/>
</dbReference>
<dbReference type="AlphaFoldDB" id="A0AAU9DUR1"/>
<dbReference type="EMBL" id="AP026802">
    <property type="protein sequence ID" value="BDR57603.1"/>
    <property type="molecule type" value="Genomic_DNA"/>
</dbReference>
<keyword evidence="4 8" id="KW-0663">Pyridoxal phosphate</keyword>
<proteinExistence type="inferred from homology"/>
<keyword evidence="6 8" id="KW-0711">Selenium</keyword>
<reference evidence="11 12" key="1">
    <citation type="journal article" date="2023" name="Microbiol. Spectr.">
        <title>Symbiosis of Carpenter Bees with Uncharacterized Lactic Acid Bacteria Showing NAD Auxotrophy.</title>
        <authorList>
            <person name="Kawasaki S."/>
            <person name="Ozawa K."/>
            <person name="Mori T."/>
            <person name="Yamamoto A."/>
            <person name="Ito M."/>
            <person name="Ohkuma M."/>
            <person name="Sakamoto M."/>
            <person name="Matsutani M."/>
        </authorList>
    </citation>
    <scope>NUCLEOTIDE SEQUENCE [LARGE SCALE GENOMIC DNA]</scope>
    <source>
        <strain evidence="11 12">XA3</strain>
    </source>
</reference>
<keyword evidence="5 8" id="KW-0648">Protein biosynthesis</keyword>
<comment type="subcellular location">
    <subcellularLocation>
        <location evidence="8">Cytoplasm</location>
    </subcellularLocation>
</comment>
<evidence type="ECO:0000256" key="1">
    <source>
        <dbReference type="ARBA" id="ARBA00001933"/>
    </source>
</evidence>
<protein>
    <recommendedName>
        <fullName evidence="8">L-seryl-tRNA(Sec) selenium transferase</fullName>
        <ecNumber evidence="8">2.9.1.1</ecNumber>
    </recommendedName>
    <alternativeName>
        <fullName evidence="8">Selenocysteine synthase</fullName>
        <shortName evidence="8">Sec synthase</shortName>
    </alternativeName>
    <alternativeName>
        <fullName evidence="8">Selenocysteinyl-tRNA(Sec) synthase</fullName>
    </alternativeName>
</protein>
<evidence type="ECO:0000259" key="10">
    <source>
        <dbReference type="Pfam" id="PF01883"/>
    </source>
</evidence>
<comment type="similarity">
    <text evidence="7 8">Belongs to the SelA family.</text>
</comment>
<keyword evidence="12" id="KW-1185">Reference proteome</keyword>
<feature type="domain" description="MIP18 family-like" evidence="10">
    <location>
        <begin position="466"/>
        <end position="537"/>
    </location>
</feature>
<dbReference type="EC" id="2.9.1.1" evidence="8"/>
<comment type="function">
    <text evidence="8">Converts seryl-tRNA(Sec) to selenocysteinyl-tRNA(Sec) required for selenoprotein biosynthesis.</text>
</comment>
<dbReference type="NCBIfam" id="TIGR00474">
    <property type="entry name" value="selA"/>
    <property type="match status" value="1"/>
</dbReference>
<dbReference type="GO" id="GO:0001717">
    <property type="term" value="P:conversion of seryl-tRNAsec to selenocys-tRNAsec"/>
    <property type="evidence" value="ECO:0007669"/>
    <property type="project" value="UniProtKB-UniRule"/>
</dbReference>
<dbReference type="Proteomes" id="UP001321861">
    <property type="component" value="Chromosome"/>
</dbReference>
<keyword evidence="2 8" id="KW-0963">Cytoplasm</keyword>
<evidence type="ECO:0000256" key="5">
    <source>
        <dbReference type="ARBA" id="ARBA00022917"/>
    </source>
</evidence>
<gene>
    <name evidence="8 11" type="primary">selA</name>
    <name evidence="11" type="ORF">XA3_00440</name>
</gene>
<dbReference type="HAMAP" id="MF_00423">
    <property type="entry name" value="SelA"/>
    <property type="match status" value="1"/>
</dbReference>
<comment type="cofactor">
    <cofactor evidence="1 8 9">
        <name>pyridoxal 5'-phosphate</name>
        <dbReference type="ChEBI" id="CHEBI:597326"/>
    </cofactor>
</comment>
<evidence type="ECO:0000313" key="11">
    <source>
        <dbReference type="EMBL" id="BDR57603.1"/>
    </source>
</evidence>
<organism evidence="11 12">
    <name type="scientific">Xylocopilactobacillus apicola</name>
    <dbReference type="NCBI Taxonomy" id="2932184"/>
    <lineage>
        <taxon>Bacteria</taxon>
        <taxon>Bacillati</taxon>
        <taxon>Bacillota</taxon>
        <taxon>Bacilli</taxon>
        <taxon>Lactobacillales</taxon>
        <taxon>Lactobacillaceae</taxon>
        <taxon>Xylocopilactobacillus</taxon>
    </lineage>
</organism>
<dbReference type="InterPro" id="IPR015424">
    <property type="entry name" value="PyrdxlP-dep_Trfase"/>
</dbReference>
<evidence type="ECO:0000256" key="4">
    <source>
        <dbReference type="ARBA" id="ARBA00022898"/>
    </source>
</evidence>
<dbReference type="InterPro" id="IPR004534">
    <property type="entry name" value="SelA_trans"/>
</dbReference>
<dbReference type="InterPro" id="IPR034904">
    <property type="entry name" value="FSCA_dom_sf"/>
</dbReference>
<dbReference type="Pfam" id="PF01883">
    <property type="entry name" value="FeS_assembly_P"/>
    <property type="match status" value="1"/>
</dbReference>
<dbReference type="GO" id="GO:0001514">
    <property type="term" value="P:selenocysteine incorporation"/>
    <property type="evidence" value="ECO:0007669"/>
    <property type="project" value="UniProtKB-UniRule"/>
</dbReference>
<comment type="pathway">
    <text evidence="8">Aminoacyl-tRNA biosynthesis; selenocysteinyl-tRNA(Sec) biosynthesis; selenocysteinyl-tRNA(Sec) from L-seryl-tRNA(Sec) (bacterial route): step 1/1.</text>
</comment>
<evidence type="ECO:0000256" key="2">
    <source>
        <dbReference type="ARBA" id="ARBA00022490"/>
    </source>
</evidence>
<dbReference type="PANTHER" id="PTHR32328:SF0">
    <property type="entry name" value="L-SERYL-TRNA(SEC) SELENIUM TRANSFERASE"/>
    <property type="match status" value="1"/>
</dbReference>
<dbReference type="Pfam" id="PF03841">
    <property type="entry name" value="SelA"/>
    <property type="match status" value="1"/>
</dbReference>
<dbReference type="Gene3D" id="3.40.640.10">
    <property type="entry name" value="Type I PLP-dependent aspartate aminotransferase-like (Major domain)"/>
    <property type="match status" value="1"/>
</dbReference>
<sequence length="561" mass="62292">MNQTEIFRQIPSMNELVESLGNTPAVKAAIEQVLKNTRAQIQNGKITQVNIADLKIMITKKIKENSANSLQPVINATGIILHTNLGRSVLSKCVKEKLNDISFNYSNLEFSLNEKKRGSRYEHVESILKELTGTESALVVNNNAAAVLLILSTIAHKKEVVVSRGELVEIGGSFRIPDIITSVNSTLREVGTTNKTHLADYQSAINEQTGAILKVHPSNYEIIGFTEQVPESELVELAHQANLPLITDLGSGLMVNLPDINDEPTVREIAQFSDLVAFSGDKLLGGPQAGIIVGKSKYIDQLKHHQLLRALRIDKLTLAALEATLQIYQEPARALKEIPTLRMLTRTKNELQSSAEYFLAQLQQLPDIKSEIIAGYSEVGGGTFPNLELPTSIVAVSSPKISTQDFDTRLRQATIPIITRLKNEQLLFDLRTLTQTDLSVIIEELTKIFKKVKTMNETNEDELLADTVYGQLEDVIDPELGIDIVNLGLIYDVTCFNHQCLITMTLTIMGCPLSEMLSEQIKEQVLAIKEIEECTIKLVWEPAWTTAKMSRYAKLFLGIHD</sequence>
<dbReference type="InterPro" id="IPR015421">
    <property type="entry name" value="PyrdxlP-dep_Trfase_major"/>
</dbReference>
<dbReference type="GO" id="GO:0005737">
    <property type="term" value="C:cytoplasm"/>
    <property type="evidence" value="ECO:0007669"/>
    <property type="project" value="UniProtKB-SubCell"/>
</dbReference>
<dbReference type="InterPro" id="IPR002744">
    <property type="entry name" value="MIP18-like"/>
</dbReference>
<keyword evidence="3 8" id="KW-0808">Transferase</keyword>
<accession>A0AAU9DUR1</accession>
<name>A0AAU9DUR1_9LACO</name>
<dbReference type="PANTHER" id="PTHR32328">
    <property type="entry name" value="L-SERYL-TRNA(SEC) SELENIUM TRANSFERASE"/>
    <property type="match status" value="1"/>
</dbReference>
<dbReference type="SUPFAM" id="SSF117916">
    <property type="entry name" value="Fe-S cluster assembly (FSCA) domain-like"/>
    <property type="match status" value="1"/>
</dbReference>
<evidence type="ECO:0000256" key="7">
    <source>
        <dbReference type="ARBA" id="ARBA00044507"/>
    </source>
</evidence>
<evidence type="ECO:0000256" key="9">
    <source>
        <dbReference type="PIRSR" id="PIRSR618319-50"/>
    </source>
</evidence>
<dbReference type="Gene3D" id="3.90.1150.180">
    <property type="match status" value="1"/>
</dbReference>
<dbReference type="SUPFAM" id="SSF53383">
    <property type="entry name" value="PLP-dependent transferases"/>
    <property type="match status" value="1"/>
</dbReference>
<evidence type="ECO:0000313" key="12">
    <source>
        <dbReference type="Proteomes" id="UP001321861"/>
    </source>
</evidence>
<dbReference type="Gene3D" id="3.30.300.130">
    <property type="entry name" value="Fe-S cluster assembly (FSCA)"/>
    <property type="match status" value="1"/>
</dbReference>
<comment type="catalytic activity">
    <reaction evidence="8">
        <text>L-seryl-tRNA(Sec) + selenophosphate + H(+) = L-selenocysteinyl-tRNA(Sec) + phosphate</text>
        <dbReference type="Rhea" id="RHEA:22728"/>
        <dbReference type="Rhea" id="RHEA-COMP:9742"/>
        <dbReference type="Rhea" id="RHEA-COMP:9743"/>
        <dbReference type="ChEBI" id="CHEBI:15378"/>
        <dbReference type="ChEBI" id="CHEBI:16144"/>
        <dbReference type="ChEBI" id="CHEBI:43474"/>
        <dbReference type="ChEBI" id="CHEBI:78533"/>
        <dbReference type="ChEBI" id="CHEBI:78573"/>
        <dbReference type="EC" id="2.9.1.1"/>
    </reaction>
</comment>